<keyword evidence="8 13" id="KW-0378">Hydrolase</keyword>
<evidence type="ECO:0000256" key="7">
    <source>
        <dbReference type="ARBA" id="ARBA00022729"/>
    </source>
</evidence>
<evidence type="ECO:0000256" key="8">
    <source>
        <dbReference type="ARBA" id="ARBA00022801"/>
    </source>
</evidence>
<dbReference type="EC" id="3.4.-.-" evidence="13"/>
<evidence type="ECO:0000256" key="6">
    <source>
        <dbReference type="ARBA" id="ARBA00022723"/>
    </source>
</evidence>
<dbReference type="GeneTree" id="ENSGT00940000162805"/>
<keyword evidence="5" id="KW-0812">Transmembrane</keyword>
<keyword evidence="13" id="KW-0879">Wnt signaling pathway</keyword>
<name>A0A4W5PDU3_9TELE</name>
<evidence type="ECO:0000256" key="3">
    <source>
        <dbReference type="ARBA" id="ARBA00008261"/>
    </source>
</evidence>
<dbReference type="Proteomes" id="UP000314982">
    <property type="component" value="Unassembled WGS sequence"/>
</dbReference>
<evidence type="ECO:0000256" key="11">
    <source>
        <dbReference type="ARBA" id="ARBA00023136"/>
    </source>
</evidence>
<dbReference type="GO" id="GO:0016055">
    <property type="term" value="P:Wnt signaling pathway"/>
    <property type="evidence" value="ECO:0007669"/>
    <property type="project" value="UniProtKB-KW"/>
</dbReference>
<dbReference type="GO" id="GO:0005886">
    <property type="term" value="C:plasma membrane"/>
    <property type="evidence" value="ECO:0007669"/>
    <property type="project" value="UniProtKB-SubCell"/>
</dbReference>
<keyword evidence="10 13" id="KW-0482">Metalloprotease</keyword>
<keyword evidence="9" id="KW-1133">Transmembrane helix</keyword>
<evidence type="ECO:0000256" key="10">
    <source>
        <dbReference type="ARBA" id="ARBA00023049"/>
    </source>
</evidence>
<evidence type="ECO:0000256" key="1">
    <source>
        <dbReference type="ARBA" id="ARBA00001941"/>
    </source>
</evidence>
<dbReference type="AlphaFoldDB" id="A0A4W5PDU3"/>
<dbReference type="Pfam" id="PF01963">
    <property type="entry name" value="TraB_PrgY_gumN"/>
    <property type="match status" value="1"/>
</dbReference>
<comment type="similarity">
    <text evidence="3 13">Belongs to the TIKI family.</text>
</comment>
<keyword evidence="4 13" id="KW-0645">Protease</keyword>
<organism evidence="14 15">
    <name type="scientific">Hucho hucho</name>
    <name type="common">huchen</name>
    <dbReference type="NCBI Taxonomy" id="62062"/>
    <lineage>
        <taxon>Eukaryota</taxon>
        <taxon>Metazoa</taxon>
        <taxon>Chordata</taxon>
        <taxon>Craniata</taxon>
        <taxon>Vertebrata</taxon>
        <taxon>Euteleostomi</taxon>
        <taxon>Actinopterygii</taxon>
        <taxon>Neopterygii</taxon>
        <taxon>Teleostei</taxon>
        <taxon>Protacanthopterygii</taxon>
        <taxon>Salmoniformes</taxon>
        <taxon>Salmonidae</taxon>
        <taxon>Salmoninae</taxon>
        <taxon>Hucho</taxon>
    </lineage>
</organism>
<reference evidence="14" key="2">
    <citation type="submission" date="2025-08" db="UniProtKB">
        <authorList>
            <consortium name="Ensembl"/>
        </authorList>
    </citation>
    <scope>IDENTIFICATION</scope>
</reference>
<dbReference type="GO" id="GO:0006508">
    <property type="term" value="P:proteolysis"/>
    <property type="evidence" value="ECO:0007669"/>
    <property type="project" value="UniProtKB-KW"/>
</dbReference>
<evidence type="ECO:0000256" key="12">
    <source>
        <dbReference type="ARBA" id="ARBA00023180"/>
    </source>
</evidence>
<dbReference type="PANTHER" id="PTHR31120">
    <property type="entry name" value="METALLOPROTEASE TIKI"/>
    <property type="match status" value="1"/>
</dbReference>
<keyword evidence="12" id="KW-0325">Glycoprotein</keyword>
<comment type="function">
    <text evidence="13">Metalloprotease that acts as a negative regulator of the Wnt signaling pathway by mediating the cleavage of the N-terminal residues of a subset of Wnt proteins. Following cleavage, Wnt proteins become oxidized and form large disulfide-bond oligomers, leading to their inactivation.</text>
</comment>
<keyword evidence="13" id="KW-1003">Cell membrane</keyword>
<evidence type="ECO:0000313" key="15">
    <source>
        <dbReference type="Proteomes" id="UP000314982"/>
    </source>
</evidence>
<proteinExistence type="inferred from homology"/>
<evidence type="ECO:0000256" key="4">
    <source>
        <dbReference type="ARBA" id="ARBA00022670"/>
    </source>
</evidence>
<keyword evidence="6 13" id="KW-0479">Metal-binding</keyword>
<dbReference type="InterPro" id="IPR040230">
    <property type="entry name" value="TIKI1/2-like"/>
</dbReference>
<keyword evidence="15" id="KW-1185">Reference proteome</keyword>
<protein>
    <recommendedName>
        <fullName evidence="13">Metalloprotease TIKI</fullName>
        <ecNumber evidence="13">3.4.-.-</ecNumber>
    </recommendedName>
    <alternativeName>
        <fullName evidence="13">TRAB domain-containing protein 2</fullName>
    </alternativeName>
</protein>
<dbReference type="InterPro" id="IPR002816">
    <property type="entry name" value="TraB/PrgY/GumN_fam"/>
</dbReference>
<accession>A0A4W5PDU3</accession>
<reference evidence="15" key="1">
    <citation type="submission" date="2018-06" db="EMBL/GenBank/DDBJ databases">
        <title>Genome assembly of Danube salmon.</title>
        <authorList>
            <person name="Macqueen D.J."/>
            <person name="Gundappa M.K."/>
        </authorList>
    </citation>
    <scope>NUCLEOTIDE SEQUENCE [LARGE SCALE GENOMIC DNA]</scope>
</reference>
<evidence type="ECO:0000256" key="13">
    <source>
        <dbReference type="RuleBase" id="RU369069"/>
    </source>
</evidence>
<evidence type="ECO:0000256" key="9">
    <source>
        <dbReference type="ARBA" id="ARBA00022989"/>
    </source>
</evidence>
<dbReference type="Ensembl" id="ENSHHUT00000062388.1">
    <property type="protein sequence ID" value="ENSHHUP00000060328.1"/>
    <property type="gene ID" value="ENSHHUG00000035785.1"/>
</dbReference>
<dbReference type="PANTHER" id="PTHR31120:SF7">
    <property type="entry name" value="METALLOPROTEASE TIKI1"/>
    <property type="match status" value="1"/>
</dbReference>
<evidence type="ECO:0000313" key="14">
    <source>
        <dbReference type="Ensembl" id="ENSHHUP00000060328.1"/>
    </source>
</evidence>
<comment type="cofactor">
    <cofactor evidence="1">
        <name>Co(2+)</name>
        <dbReference type="ChEBI" id="CHEBI:48828"/>
    </cofactor>
</comment>
<comment type="subcellular location">
    <subcellularLocation>
        <location evidence="13">Cell membrane</location>
        <topology evidence="13">Single-pass type I membrane protein</topology>
    </subcellularLocation>
    <subcellularLocation>
        <location evidence="2">Membrane</location>
        <topology evidence="2">Single-pass type I membrane protein</topology>
    </subcellularLocation>
</comment>
<keyword evidence="11" id="KW-0472">Membrane</keyword>
<dbReference type="GO" id="GO:0030178">
    <property type="term" value="P:negative regulation of Wnt signaling pathway"/>
    <property type="evidence" value="ECO:0007669"/>
    <property type="project" value="UniProtKB-UniRule"/>
</dbReference>
<reference evidence="14" key="3">
    <citation type="submission" date="2025-09" db="UniProtKB">
        <authorList>
            <consortium name="Ensembl"/>
        </authorList>
    </citation>
    <scope>IDENTIFICATION</scope>
</reference>
<dbReference type="GO" id="GO:0004222">
    <property type="term" value="F:metalloendopeptidase activity"/>
    <property type="evidence" value="ECO:0007669"/>
    <property type="project" value="UniProtKB-UniRule"/>
</dbReference>
<evidence type="ECO:0000256" key="5">
    <source>
        <dbReference type="ARBA" id="ARBA00022692"/>
    </source>
</evidence>
<sequence>MHIIPLQVPNFNNVTLRPSEQITAQEIDSYFRQELIYKRNNRMGNRVKALMEEHPDNSFFFAFGAG</sequence>
<dbReference type="GO" id="GO:0046872">
    <property type="term" value="F:metal ion binding"/>
    <property type="evidence" value="ECO:0007669"/>
    <property type="project" value="UniProtKB-UniRule"/>
</dbReference>
<keyword evidence="7 13" id="KW-0732">Signal</keyword>
<evidence type="ECO:0000256" key="2">
    <source>
        <dbReference type="ARBA" id="ARBA00004479"/>
    </source>
</evidence>
<comment type="cofactor">
    <cofactor evidence="13">
        <name>Mn(2+)</name>
        <dbReference type="ChEBI" id="CHEBI:29035"/>
    </cofactor>
    <cofactor evidence="13">
        <name>Co(2+)</name>
        <dbReference type="ChEBI" id="CHEBI:48828"/>
    </cofactor>
    <text evidence="13">Divalent metal cations. Mn(2+) or Co(2+).</text>
</comment>